<evidence type="ECO:0000313" key="1">
    <source>
        <dbReference type="EMBL" id="TKV82854.1"/>
    </source>
</evidence>
<sequence length="225" mass="25532">MYTDYADIRSRIKEEPSWFDEFAVPRYGPFKPDAVANFYAREAALVLAACQCCGRQFRLAISQPYFKDDPDVATAICHGGLHYGEPPNIGCCHAGLSTTVVELEVLEYWWRVLGYGWRREVSFEVGVVSSVMSDDPRYEAYYDVDRNPEYPLSFGSLPKEPKGAQFEELVTELLARYPAATREAAETALRSVWTERMFSRRCLQLAEDALAAFQWPAVSPNQGRT</sequence>
<protein>
    <submittedName>
        <fullName evidence="1">Uncharacterized protein</fullName>
    </submittedName>
</protein>
<reference evidence="1 2" key="1">
    <citation type="submission" date="2019-05" db="EMBL/GenBank/DDBJ databases">
        <title>Draft Genome of Bradyrhizobium elkanii strain SEMIA 938, Used in Commercial Inoculants for Lupinus spp. in Brazil.</title>
        <authorList>
            <person name="Hungria M."/>
            <person name="Delamuta J.R.M."/>
            <person name="Ribeiro R.A."/>
            <person name="Nogueira M.A."/>
        </authorList>
    </citation>
    <scope>NUCLEOTIDE SEQUENCE [LARGE SCALE GENOMIC DNA]</scope>
    <source>
        <strain evidence="1 2">Semia 938</strain>
    </source>
</reference>
<dbReference type="Proteomes" id="UP000305095">
    <property type="component" value="Unassembled WGS sequence"/>
</dbReference>
<dbReference type="EMBL" id="SZZP01000003">
    <property type="protein sequence ID" value="TKV82854.1"/>
    <property type="molecule type" value="Genomic_DNA"/>
</dbReference>
<name>A0A4U6S535_BRAEL</name>
<organism evidence="1 2">
    <name type="scientific">Bradyrhizobium elkanii</name>
    <dbReference type="NCBI Taxonomy" id="29448"/>
    <lineage>
        <taxon>Bacteria</taxon>
        <taxon>Pseudomonadati</taxon>
        <taxon>Pseudomonadota</taxon>
        <taxon>Alphaproteobacteria</taxon>
        <taxon>Hyphomicrobiales</taxon>
        <taxon>Nitrobacteraceae</taxon>
        <taxon>Bradyrhizobium</taxon>
    </lineage>
</organism>
<dbReference type="RefSeq" id="WP_137477194.1">
    <property type="nucleotide sequence ID" value="NZ_SZZP01000003.1"/>
</dbReference>
<evidence type="ECO:0000313" key="2">
    <source>
        <dbReference type="Proteomes" id="UP000305095"/>
    </source>
</evidence>
<accession>A0A4U6S535</accession>
<proteinExistence type="predicted"/>
<dbReference type="AlphaFoldDB" id="A0A4U6S535"/>
<gene>
    <name evidence="1" type="ORF">FDV58_05875</name>
</gene>
<comment type="caution">
    <text evidence="1">The sequence shown here is derived from an EMBL/GenBank/DDBJ whole genome shotgun (WGS) entry which is preliminary data.</text>
</comment>